<evidence type="ECO:0000313" key="2">
    <source>
        <dbReference type="EMBL" id="RKH40281.1"/>
    </source>
</evidence>
<proteinExistence type="predicted"/>
<evidence type="ECO:0000259" key="1">
    <source>
        <dbReference type="Pfam" id="PF07791"/>
    </source>
</evidence>
<name>A0A3A8NDL3_9BACT</name>
<dbReference type="OrthoDB" id="5516602at2"/>
<gene>
    <name evidence="2" type="ORF">D7X12_21235</name>
</gene>
<feature type="domain" description="Immunity MXAN-0049 protein" evidence="1">
    <location>
        <begin position="41"/>
        <end position="189"/>
    </location>
</feature>
<dbReference type="InterPro" id="IPR012433">
    <property type="entry name" value="Imm11"/>
</dbReference>
<dbReference type="Proteomes" id="UP000273405">
    <property type="component" value="Unassembled WGS sequence"/>
</dbReference>
<protein>
    <recommendedName>
        <fullName evidence="1">Immunity MXAN-0049 protein domain-containing protein</fullName>
    </recommendedName>
</protein>
<dbReference type="AlphaFoldDB" id="A0A3A8NDL3"/>
<dbReference type="EMBL" id="RAWG01000136">
    <property type="protein sequence ID" value="RKH40281.1"/>
    <property type="molecule type" value="Genomic_DNA"/>
</dbReference>
<comment type="caution">
    <text evidence="2">The sequence shown here is derived from an EMBL/GenBank/DDBJ whole genome shotgun (WGS) entry which is preliminary data.</text>
</comment>
<reference evidence="3" key="1">
    <citation type="submission" date="2018-09" db="EMBL/GenBank/DDBJ databases">
        <authorList>
            <person name="Livingstone P.G."/>
            <person name="Whitworth D.E."/>
        </authorList>
    </citation>
    <scope>NUCLEOTIDE SEQUENCE [LARGE SCALE GENOMIC DNA]</scope>
    <source>
        <strain evidence="3">CA040B</strain>
    </source>
</reference>
<evidence type="ECO:0000313" key="3">
    <source>
        <dbReference type="Proteomes" id="UP000273405"/>
    </source>
</evidence>
<dbReference type="Pfam" id="PF07791">
    <property type="entry name" value="Imm11"/>
    <property type="match status" value="1"/>
</dbReference>
<dbReference type="RefSeq" id="WP_120627100.1">
    <property type="nucleotide sequence ID" value="NZ_RAWG01000136.1"/>
</dbReference>
<organism evidence="2 3">
    <name type="scientific">Corallococcus sicarius</name>
    <dbReference type="NCBI Taxonomy" id="2316726"/>
    <lineage>
        <taxon>Bacteria</taxon>
        <taxon>Pseudomonadati</taxon>
        <taxon>Myxococcota</taxon>
        <taxon>Myxococcia</taxon>
        <taxon>Myxococcales</taxon>
        <taxon>Cystobacterineae</taxon>
        <taxon>Myxococcaceae</taxon>
        <taxon>Corallococcus</taxon>
    </lineage>
</organism>
<accession>A0A3A8NDL3</accession>
<sequence length="194" mass="22611">MNFYHLDTMGDDDEELALFDNFVDKIDRYSWRVHEGVPLAPDWPKDAKLFMNSENPGIKLSSLLGNTRSMLVASKEFTEILQEHCQHQEIEYLPLAIYDHRKRVRSRDYFLVNLLGSVDCLDLQASEILWDKNDPTNVIRVNKYVLQHDKVAEAPPLFRIQHDPSEYLVRTDLAQAIFDRGMTNINWTKLPFGS</sequence>
<keyword evidence="3" id="KW-1185">Reference proteome</keyword>